<dbReference type="Proteomes" id="UP001259832">
    <property type="component" value="Unassembled WGS sequence"/>
</dbReference>
<evidence type="ECO:0000313" key="2">
    <source>
        <dbReference type="Proteomes" id="UP001259832"/>
    </source>
</evidence>
<evidence type="ECO:0000313" key="1">
    <source>
        <dbReference type="EMBL" id="KAK1932477.1"/>
    </source>
</evidence>
<dbReference type="AlphaFoldDB" id="A0AAD9G605"/>
<keyword evidence="2" id="KW-1185">Reference proteome</keyword>
<gene>
    <name evidence="1" type="ORF">P3T76_012061</name>
</gene>
<dbReference type="EMBL" id="JASMQC010000029">
    <property type="protein sequence ID" value="KAK1932477.1"/>
    <property type="molecule type" value="Genomic_DNA"/>
</dbReference>
<comment type="caution">
    <text evidence="1">The sequence shown here is derived from an EMBL/GenBank/DDBJ whole genome shotgun (WGS) entry which is preliminary data.</text>
</comment>
<organism evidence="1 2">
    <name type="scientific">Phytophthora citrophthora</name>
    <dbReference type="NCBI Taxonomy" id="4793"/>
    <lineage>
        <taxon>Eukaryota</taxon>
        <taxon>Sar</taxon>
        <taxon>Stramenopiles</taxon>
        <taxon>Oomycota</taxon>
        <taxon>Peronosporomycetes</taxon>
        <taxon>Peronosporales</taxon>
        <taxon>Peronosporaceae</taxon>
        <taxon>Phytophthora</taxon>
    </lineage>
</organism>
<sequence length="77" mass="8108">MCSIELPTSRTVSGGTSARNPSRTLVCDANLLAWSVSLQANYGVFDVIEAHQVVMPVVVAFVSESGYGETRFSGPSG</sequence>
<protein>
    <recommendedName>
        <fullName evidence="3">PIN domain-containing protein</fullName>
    </recommendedName>
</protein>
<reference evidence="1" key="1">
    <citation type="submission" date="2023-08" db="EMBL/GenBank/DDBJ databases">
        <title>Reference Genome Resource for the Citrus Pathogen Phytophthora citrophthora.</title>
        <authorList>
            <person name="Moller H."/>
            <person name="Coetzee B."/>
            <person name="Rose L.J."/>
            <person name="Van Niekerk J.M."/>
        </authorList>
    </citation>
    <scope>NUCLEOTIDE SEQUENCE</scope>
    <source>
        <strain evidence="1">STE-U-9442</strain>
    </source>
</reference>
<evidence type="ECO:0008006" key="3">
    <source>
        <dbReference type="Google" id="ProtNLM"/>
    </source>
</evidence>
<accession>A0AAD9G605</accession>
<name>A0AAD9G605_9STRA</name>
<proteinExistence type="predicted"/>